<keyword evidence="2" id="KW-1185">Reference proteome</keyword>
<comment type="caution">
    <text evidence="1">The sequence shown here is derived from an EMBL/GenBank/DDBJ whole genome shotgun (WGS) entry which is preliminary data.</text>
</comment>
<gene>
    <name evidence="1" type="ORF">H5410_050969</name>
</gene>
<reference evidence="1 2" key="1">
    <citation type="submission" date="2020-09" db="EMBL/GenBank/DDBJ databases">
        <title>De no assembly of potato wild relative species, Solanum commersonii.</title>
        <authorList>
            <person name="Cho K."/>
        </authorList>
    </citation>
    <scope>NUCLEOTIDE SEQUENCE [LARGE SCALE GENOMIC DNA]</scope>
    <source>
        <strain evidence="1">LZ3.2</strain>
        <tissue evidence="1">Leaf</tissue>
    </source>
</reference>
<dbReference type="Proteomes" id="UP000824120">
    <property type="component" value="Chromosome 10"/>
</dbReference>
<protein>
    <submittedName>
        <fullName evidence="1">Uncharacterized protein</fullName>
    </submittedName>
</protein>
<dbReference type="InterPro" id="IPR036691">
    <property type="entry name" value="Endo/exonu/phosph_ase_sf"/>
</dbReference>
<organism evidence="1 2">
    <name type="scientific">Solanum commersonii</name>
    <name type="common">Commerson's wild potato</name>
    <name type="synonym">Commerson's nightshade</name>
    <dbReference type="NCBI Taxonomy" id="4109"/>
    <lineage>
        <taxon>Eukaryota</taxon>
        <taxon>Viridiplantae</taxon>
        <taxon>Streptophyta</taxon>
        <taxon>Embryophyta</taxon>
        <taxon>Tracheophyta</taxon>
        <taxon>Spermatophyta</taxon>
        <taxon>Magnoliopsida</taxon>
        <taxon>eudicotyledons</taxon>
        <taxon>Gunneridae</taxon>
        <taxon>Pentapetalae</taxon>
        <taxon>asterids</taxon>
        <taxon>lamiids</taxon>
        <taxon>Solanales</taxon>
        <taxon>Solanaceae</taxon>
        <taxon>Solanoideae</taxon>
        <taxon>Solaneae</taxon>
        <taxon>Solanum</taxon>
    </lineage>
</organism>
<dbReference type="PANTHER" id="PTHR33710:SF54">
    <property type="entry name" value="NON-LTR RETROELEMENT REVERSE TRANSCRIPTASE"/>
    <property type="match status" value="1"/>
</dbReference>
<name>A0A9J5WZC6_SOLCO</name>
<dbReference type="AlphaFoldDB" id="A0A9J5WZC6"/>
<evidence type="ECO:0000313" key="1">
    <source>
        <dbReference type="EMBL" id="KAG5580342.1"/>
    </source>
</evidence>
<dbReference type="SUPFAM" id="SSF56219">
    <property type="entry name" value="DNase I-like"/>
    <property type="match status" value="1"/>
</dbReference>
<dbReference type="PANTHER" id="PTHR33710">
    <property type="entry name" value="BNAC02G09200D PROTEIN"/>
    <property type="match status" value="1"/>
</dbReference>
<sequence>MTTTSFGVAPVKCSYCIKSGWDTIDHIFDRVPLKNLITRWWTTEYKNELFWSNLITDNIHENSEQHITRDFKHSDLTEKFMVSFIYAKCKEHMRRPLWDSLLQYASLDIPWCTIGDFNVITSIEEMLGGMPYNMNKSFEFISVIEACGQIDLGFTGIPFTWCNQRTAQARVWKRLDRSMVNDKWLEVMPQTTIEHLSSVGSDHISLLMEMVRKNENHIKYFKFLHCWVDNANFMETVRKCWERVVTGNPMWQFQQKMKRLTHTLSNWSKNEYGDIYAKVKEFEEIIRKTKEEILTHNTEALRQQLHLMNANYIRYLKLEESILKQKTQLQWFKEGDTNTKYFHALMRGRRRRLFIHKICTGNDVWIQGDDQIAQAACEYFQGMFTGHNRRIDERILQHLPTQEVTSFSQKDGPLTYLGCPLYIGRQRIIYYSQLVEKVSKKICGWQARMLSFGGKITLVKHALQSIPIHTMATISPPSTTIKYIEDQDQRKYHWASLETMSLPYDEGGVGIRRLTDICISLQYKQWWNFRAKSSLWGQFLKSKYCRRANPVAKKVDTGQS</sequence>
<dbReference type="EMBL" id="JACXVP010000010">
    <property type="protein sequence ID" value="KAG5580342.1"/>
    <property type="molecule type" value="Genomic_DNA"/>
</dbReference>
<proteinExistence type="predicted"/>
<dbReference type="OrthoDB" id="1194564at2759"/>
<evidence type="ECO:0000313" key="2">
    <source>
        <dbReference type="Proteomes" id="UP000824120"/>
    </source>
</evidence>
<accession>A0A9J5WZC6</accession>